<dbReference type="InterPro" id="IPR012349">
    <property type="entry name" value="Split_barrel_FMN-bd"/>
</dbReference>
<dbReference type="InterPro" id="IPR011576">
    <property type="entry name" value="Pyridox_Oxase_N"/>
</dbReference>
<protein>
    <submittedName>
        <fullName evidence="2">Pyridoxamine 5'-phosphate oxidase family protein</fullName>
    </submittedName>
</protein>
<dbReference type="EMBL" id="JAMFLX010000011">
    <property type="protein sequence ID" value="MCL6270203.1"/>
    <property type="molecule type" value="Genomic_DNA"/>
</dbReference>
<dbReference type="Gene3D" id="2.30.110.10">
    <property type="entry name" value="Electron Transport, Fmn-binding Protein, Chain A"/>
    <property type="match status" value="1"/>
</dbReference>
<accession>A0ABT0PFU0</accession>
<dbReference type="RefSeq" id="WP_249699373.1">
    <property type="nucleotide sequence ID" value="NZ_JAMFLX010000011.1"/>
</dbReference>
<sequence>MSKMTPEELLENHYYAVLATASPEAVPWVTPIFFAYDKDWNLHWISSRSSHHSKLLSENPKACVVIYQTPGVSQETSALYISGTVSICTGAVLEEAAHLYFERAGLGVSGKAEDYSGDSPCRLYRLVPDKAHTLQEPEWEENLLLDKRNPVSLPE</sequence>
<organism evidence="2 3">
    <name type="scientific">Parendozoicomonas callyspongiae</name>
    <dbReference type="NCBI Taxonomy" id="2942213"/>
    <lineage>
        <taxon>Bacteria</taxon>
        <taxon>Pseudomonadati</taxon>
        <taxon>Pseudomonadota</taxon>
        <taxon>Gammaproteobacteria</taxon>
        <taxon>Oceanospirillales</taxon>
        <taxon>Endozoicomonadaceae</taxon>
        <taxon>Parendozoicomonas</taxon>
    </lineage>
</organism>
<reference evidence="2 3" key="1">
    <citation type="submission" date="2022-05" db="EMBL/GenBank/DDBJ databases">
        <authorList>
            <person name="Park J.-S."/>
        </authorList>
    </citation>
    <scope>NUCLEOTIDE SEQUENCE [LARGE SCALE GENOMIC DNA]</scope>
    <source>
        <strain evidence="2 3">2012CJ34-2</strain>
    </source>
</reference>
<keyword evidence="3" id="KW-1185">Reference proteome</keyword>
<comment type="caution">
    <text evidence="2">The sequence shown here is derived from an EMBL/GenBank/DDBJ whole genome shotgun (WGS) entry which is preliminary data.</text>
</comment>
<dbReference type="Proteomes" id="UP001203338">
    <property type="component" value="Unassembled WGS sequence"/>
</dbReference>
<dbReference type="Pfam" id="PF01243">
    <property type="entry name" value="PNPOx_N"/>
    <property type="match status" value="1"/>
</dbReference>
<dbReference type="SUPFAM" id="SSF50475">
    <property type="entry name" value="FMN-binding split barrel"/>
    <property type="match status" value="1"/>
</dbReference>
<evidence type="ECO:0000259" key="1">
    <source>
        <dbReference type="Pfam" id="PF01243"/>
    </source>
</evidence>
<evidence type="ECO:0000313" key="3">
    <source>
        <dbReference type="Proteomes" id="UP001203338"/>
    </source>
</evidence>
<evidence type="ECO:0000313" key="2">
    <source>
        <dbReference type="EMBL" id="MCL6270203.1"/>
    </source>
</evidence>
<gene>
    <name evidence="2" type="ORF">M3P05_09725</name>
</gene>
<feature type="domain" description="Pyridoxamine 5'-phosphate oxidase N-terminal" evidence="1">
    <location>
        <begin position="7"/>
        <end position="132"/>
    </location>
</feature>
<proteinExistence type="predicted"/>
<name>A0ABT0PFU0_9GAMM</name>